<dbReference type="GO" id="GO:0032259">
    <property type="term" value="P:methylation"/>
    <property type="evidence" value="ECO:0007669"/>
    <property type="project" value="UniProtKB-KW"/>
</dbReference>
<proteinExistence type="predicted"/>
<evidence type="ECO:0000259" key="4">
    <source>
        <dbReference type="Pfam" id="PF08242"/>
    </source>
</evidence>
<comment type="caution">
    <text evidence="5">The sequence shown here is derived from an EMBL/GenBank/DDBJ whole genome shotgun (WGS) entry which is preliminary data.</text>
</comment>
<dbReference type="PANTHER" id="PTHR43464:SF19">
    <property type="entry name" value="UBIQUINONE BIOSYNTHESIS O-METHYLTRANSFERASE, MITOCHONDRIAL"/>
    <property type="match status" value="1"/>
</dbReference>
<keyword evidence="1 5" id="KW-0489">Methyltransferase</keyword>
<name>A0A3N1H729_9PSEU</name>
<feature type="domain" description="Methyltransferase type 12" evidence="4">
    <location>
        <begin position="61"/>
        <end position="171"/>
    </location>
</feature>
<evidence type="ECO:0000256" key="3">
    <source>
        <dbReference type="ARBA" id="ARBA00022691"/>
    </source>
</evidence>
<dbReference type="InterPro" id="IPR013217">
    <property type="entry name" value="Methyltransf_12"/>
</dbReference>
<dbReference type="AlphaFoldDB" id="A0A3N1H729"/>
<dbReference type="Pfam" id="PF08242">
    <property type="entry name" value="Methyltransf_12"/>
    <property type="match status" value="1"/>
</dbReference>
<protein>
    <submittedName>
        <fullName evidence="5">Trans-aconitate methyltransferase</fullName>
    </submittedName>
</protein>
<dbReference type="Gene3D" id="3.40.50.150">
    <property type="entry name" value="Vaccinia Virus protein VP39"/>
    <property type="match status" value="1"/>
</dbReference>
<reference evidence="5 6" key="1">
    <citation type="submission" date="2018-11" db="EMBL/GenBank/DDBJ databases">
        <title>Sequencing the genomes of 1000 actinobacteria strains.</title>
        <authorList>
            <person name="Klenk H.-P."/>
        </authorList>
    </citation>
    <scope>NUCLEOTIDE SEQUENCE [LARGE SCALE GENOMIC DNA]</scope>
    <source>
        <strain evidence="5 6">DSM 44231</strain>
    </source>
</reference>
<dbReference type="SUPFAM" id="SSF53335">
    <property type="entry name" value="S-adenosyl-L-methionine-dependent methyltransferases"/>
    <property type="match status" value="1"/>
</dbReference>
<accession>A0A3N1H729</accession>
<dbReference type="CDD" id="cd02440">
    <property type="entry name" value="AdoMet_MTases"/>
    <property type="match status" value="1"/>
</dbReference>
<keyword evidence="3" id="KW-0949">S-adenosyl-L-methionine</keyword>
<dbReference type="InterPro" id="IPR029063">
    <property type="entry name" value="SAM-dependent_MTases_sf"/>
</dbReference>
<dbReference type="Proteomes" id="UP000268727">
    <property type="component" value="Unassembled WGS sequence"/>
</dbReference>
<evidence type="ECO:0000256" key="2">
    <source>
        <dbReference type="ARBA" id="ARBA00022679"/>
    </source>
</evidence>
<evidence type="ECO:0000313" key="5">
    <source>
        <dbReference type="EMBL" id="ROP38241.1"/>
    </source>
</evidence>
<sequence>MGTVLRVAAHSHNHAHAHTHDGIDWSSRLDSLRQADELDAEARRVVARRLVRVLPDNPTVLDVGCGAGGMSVALVEALSARGGGTVVLVDAVPELLDAATGVARSAATYETDTTTATVRVRPVLADLATERPVEIAGPAQLVWASNVVHHLPDQRAAVAGLVEAVAPGGWLALAEGGLSGKFLPFDVGIGEPGLQERLTAARDQWFVRMRENTAGAVRLHGGWNLALSAAGLVDVTAFSYLVDHPAPPKQAVRDWAVNQLAWFADVAGDALHPADRRTVKQLLDPQDPAFLGLRDDVFLLTANTVHLGRKP</sequence>
<evidence type="ECO:0000256" key="1">
    <source>
        <dbReference type="ARBA" id="ARBA00022603"/>
    </source>
</evidence>
<keyword evidence="6" id="KW-1185">Reference proteome</keyword>
<keyword evidence="2 5" id="KW-0808">Transferase</keyword>
<organism evidence="5 6">
    <name type="scientific">Saccharothrix texasensis</name>
    <dbReference type="NCBI Taxonomy" id="103734"/>
    <lineage>
        <taxon>Bacteria</taxon>
        <taxon>Bacillati</taxon>
        <taxon>Actinomycetota</taxon>
        <taxon>Actinomycetes</taxon>
        <taxon>Pseudonocardiales</taxon>
        <taxon>Pseudonocardiaceae</taxon>
        <taxon>Saccharothrix</taxon>
    </lineage>
</organism>
<dbReference type="OrthoDB" id="3382693at2"/>
<evidence type="ECO:0000313" key="6">
    <source>
        <dbReference type="Proteomes" id="UP000268727"/>
    </source>
</evidence>
<dbReference type="EMBL" id="RJKM01000001">
    <property type="protein sequence ID" value="ROP38241.1"/>
    <property type="molecule type" value="Genomic_DNA"/>
</dbReference>
<dbReference type="GO" id="GO:0008168">
    <property type="term" value="F:methyltransferase activity"/>
    <property type="evidence" value="ECO:0007669"/>
    <property type="project" value="UniProtKB-KW"/>
</dbReference>
<dbReference type="PANTHER" id="PTHR43464">
    <property type="entry name" value="METHYLTRANSFERASE"/>
    <property type="match status" value="1"/>
</dbReference>
<gene>
    <name evidence="5" type="ORF">EDD40_3589</name>
</gene>